<keyword evidence="3" id="KW-1185">Reference proteome</keyword>
<dbReference type="InterPro" id="IPR029063">
    <property type="entry name" value="SAM-dependent_MTases_sf"/>
</dbReference>
<keyword evidence="2" id="KW-0808">Transferase</keyword>
<proteinExistence type="predicted"/>
<comment type="caution">
    <text evidence="2">The sequence shown here is derived from an EMBL/GenBank/DDBJ whole genome shotgun (WGS) entry which is preliminary data.</text>
</comment>
<dbReference type="GO" id="GO:0032259">
    <property type="term" value="P:methylation"/>
    <property type="evidence" value="ECO:0007669"/>
    <property type="project" value="UniProtKB-KW"/>
</dbReference>
<dbReference type="Pfam" id="PF05050">
    <property type="entry name" value="Methyltransf_21"/>
    <property type="match status" value="1"/>
</dbReference>
<dbReference type="GO" id="GO:0008168">
    <property type="term" value="F:methyltransferase activity"/>
    <property type="evidence" value="ECO:0007669"/>
    <property type="project" value="UniProtKB-KW"/>
</dbReference>
<protein>
    <submittedName>
        <fullName evidence="2">FkbM family methyltransferase</fullName>
    </submittedName>
</protein>
<dbReference type="Gene3D" id="3.40.50.150">
    <property type="entry name" value="Vaccinia Virus protein VP39"/>
    <property type="match status" value="1"/>
</dbReference>
<reference evidence="2 3" key="1">
    <citation type="submission" date="2020-06" db="EMBL/GenBank/DDBJ databases">
        <title>Altererythrobacter lutimaris sp. nov., a marine bacterium isolated from a tidal flat.</title>
        <authorList>
            <person name="Kim D."/>
            <person name="Yoo Y."/>
            <person name="Kim J.-J."/>
        </authorList>
    </citation>
    <scope>NUCLEOTIDE SEQUENCE [LARGE SCALE GENOMIC DNA]</scope>
    <source>
        <strain evidence="2 3">JGD-16</strain>
    </source>
</reference>
<feature type="domain" description="Methyltransferase FkbM" evidence="1">
    <location>
        <begin position="54"/>
        <end position="203"/>
    </location>
</feature>
<sequence>MVKTLLKNVYKTIEPQSVWRWRMHAAFREEVEGGGDPELTWLDRIVPAGGIALDIGANRGVYSYKLAEICSRVIAFEPNPRIAGALKALKRENVEVREIALSNAPGEAQLTIPASEHDHGFATMRSDAFQQVEHDTITIPTARLDDLELPKVDFVKIDVEGFEEQVLEGAMAKLAGDKPAIFIEIEQRHCNGVFERLPQSLAAIGYAGYFLQDDAWHSMEKFDVHTHQLAAIDESGRIRAGTTVYVNNFLFLADGQQPPVR</sequence>
<evidence type="ECO:0000259" key="1">
    <source>
        <dbReference type="Pfam" id="PF05050"/>
    </source>
</evidence>
<dbReference type="SUPFAM" id="SSF53335">
    <property type="entry name" value="S-adenosyl-L-methionine-dependent methyltransferases"/>
    <property type="match status" value="1"/>
</dbReference>
<organism evidence="2 3">
    <name type="scientific">Altererythrobacter lutimaris</name>
    <dbReference type="NCBI Taxonomy" id="2743979"/>
    <lineage>
        <taxon>Bacteria</taxon>
        <taxon>Pseudomonadati</taxon>
        <taxon>Pseudomonadota</taxon>
        <taxon>Alphaproteobacteria</taxon>
        <taxon>Sphingomonadales</taxon>
        <taxon>Erythrobacteraceae</taxon>
        <taxon>Altererythrobacter</taxon>
    </lineage>
</organism>
<accession>A0A850H7E9</accession>
<name>A0A850H7E9_9SPHN</name>
<dbReference type="InterPro" id="IPR006342">
    <property type="entry name" value="FkbM_mtfrase"/>
</dbReference>
<gene>
    <name evidence="2" type="ORF">HUO12_02140</name>
</gene>
<dbReference type="PANTHER" id="PTHR34203">
    <property type="entry name" value="METHYLTRANSFERASE, FKBM FAMILY PROTEIN"/>
    <property type="match status" value="1"/>
</dbReference>
<dbReference type="NCBIfam" id="TIGR01444">
    <property type="entry name" value="fkbM_fam"/>
    <property type="match status" value="1"/>
</dbReference>
<evidence type="ECO:0000313" key="3">
    <source>
        <dbReference type="Proteomes" id="UP000546031"/>
    </source>
</evidence>
<dbReference type="Proteomes" id="UP000546031">
    <property type="component" value="Unassembled WGS sequence"/>
</dbReference>
<keyword evidence="2" id="KW-0489">Methyltransferase</keyword>
<dbReference type="PANTHER" id="PTHR34203:SF15">
    <property type="entry name" value="SLL1173 PROTEIN"/>
    <property type="match status" value="1"/>
</dbReference>
<dbReference type="RefSeq" id="WP_176272040.1">
    <property type="nucleotide sequence ID" value="NZ_JABWTA010000001.1"/>
</dbReference>
<evidence type="ECO:0000313" key="2">
    <source>
        <dbReference type="EMBL" id="NVE93689.1"/>
    </source>
</evidence>
<dbReference type="AlphaFoldDB" id="A0A850H7E9"/>
<dbReference type="InterPro" id="IPR052514">
    <property type="entry name" value="SAM-dependent_MTase"/>
</dbReference>
<dbReference type="EMBL" id="JABWTA010000001">
    <property type="protein sequence ID" value="NVE93689.1"/>
    <property type="molecule type" value="Genomic_DNA"/>
</dbReference>